<organism evidence="1 2">
    <name type="scientific">Brevibacillus fluminis</name>
    <dbReference type="NCBI Taxonomy" id="511487"/>
    <lineage>
        <taxon>Bacteria</taxon>
        <taxon>Bacillati</taxon>
        <taxon>Bacillota</taxon>
        <taxon>Bacilli</taxon>
        <taxon>Bacillales</taxon>
        <taxon>Paenibacillaceae</taxon>
        <taxon>Brevibacillus</taxon>
    </lineage>
</organism>
<protein>
    <submittedName>
        <fullName evidence="1">Beta-mannanase</fullName>
    </submittedName>
</protein>
<evidence type="ECO:0000313" key="1">
    <source>
        <dbReference type="EMBL" id="RNB90458.1"/>
    </source>
</evidence>
<reference evidence="1 2" key="1">
    <citation type="submission" date="2018-10" db="EMBL/GenBank/DDBJ databases">
        <title>Phylogenomics of Brevibacillus.</title>
        <authorList>
            <person name="Dunlap C."/>
        </authorList>
    </citation>
    <scope>NUCLEOTIDE SEQUENCE [LARGE SCALE GENOMIC DNA]</scope>
    <source>
        <strain evidence="1 2">JCM 15716</strain>
    </source>
</reference>
<evidence type="ECO:0000313" key="2">
    <source>
        <dbReference type="Proteomes" id="UP000271031"/>
    </source>
</evidence>
<gene>
    <name evidence="1" type="ORF">EDM56_08085</name>
</gene>
<dbReference type="EMBL" id="RHHQ01000007">
    <property type="protein sequence ID" value="RNB90458.1"/>
    <property type="molecule type" value="Genomic_DNA"/>
</dbReference>
<dbReference type="Proteomes" id="UP000271031">
    <property type="component" value="Unassembled WGS sequence"/>
</dbReference>
<accession>A0A3M8DQQ7</accession>
<keyword evidence="2" id="KW-1185">Reference proteome</keyword>
<dbReference type="OrthoDB" id="2912988at2"/>
<name>A0A3M8DQQ7_9BACL</name>
<sequence length="214" mass="24901">MTVNWMEETNPDRFIRNVAFELHDNQALITWHWPDGIPCVYIYKALPGVPVVPNELPLQQLRLYTREEYKAHTGYRERVEGIGRYEYHIFPCVLDAGKPVLLAQANGENSIVVSTGRARIQYSIKQRKQLFGKYQSVQIQIFTETFVARDVLCYVKKEGAMPAKKDDGTRYDFLDDFEPGTTILPEIEIKKTEYIRLFLTDGQKYGELYELIPK</sequence>
<dbReference type="RefSeq" id="WP_122917384.1">
    <property type="nucleotide sequence ID" value="NZ_RHHQ01000007.1"/>
</dbReference>
<dbReference type="AlphaFoldDB" id="A0A3M8DQQ7"/>
<proteinExistence type="predicted"/>
<comment type="caution">
    <text evidence="1">The sequence shown here is derived from an EMBL/GenBank/DDBJ whole genome shotgun (WGS) entry which is preliminary data.</text>
</comment>